<dbReference type="RefSeq" id="WP_217064943.1">
    <property type="nucleotide sequence ID" value="NZ_JAHQCS010000057.1"/>
</dbReference>
<reference evidence="1 2" key="1">
    <citation type="submission" date="2021-06" db="EMBL/GenBank/DDBJ databases">
        <title>Bacillus sp. RD4P76, an endophyte from a halophyte.</title>
        <authorList>
            <person name="Sun J.-Q."/>
        </authorList>
    </citation>
    <scope>NUCLEOTIDE SEQUENCE [LARGE SCALE GENOMIC DNA]</scope>
    <source>
        <strain evidence="1 2">CGMCC 1.15917</strain>
    </source>
</reference>
<proteinExistence type="predicted"/>
<comment type="caution">
    <text evidence="1">The sequence shown here is derived from an EMBL/GenBank/DDBJ whole genome shotgun (WGS) entry which is preliminary data.</text>
</comment>
<organism evidence="1 2">
    <name type="scientific">Evansella tamaricis</name>
    <dbReference type="NCBI Taxonomy" id="2069301"/>
    <lineage>
        <taxon>Bacteria</taxon>
        <taxon>Bacillati</taxon>
        <taxon>Bacillota</taxon>
        <taxon>Bacilli</taxon>
        <taxon>Bacillales</taxon>
        <taxon>Bacillaceae</taxon>
        <taxon>Evansella</taxon>
    </lineage>
</organism>
<gene>
    <name evidence="1" type="ORF">KS419_04785</name>
</gene>
<evidence type="ECO:0000313" key="2">
    <source>
        <dbReference type="Proteomes" id="UP000784880"/>
    </source>
</evidence>
<evidence type="ECO:0000313" key="1">
    <source>
        <dbReference type="EMBL" id="MBU9711052.1"/>
    </source>
</evidence>
<accession>A0ABS6JDX2</accession>
<keyword evidence="2" id="KW-1185">Reference proteome</keyword>
<dbReference type="Proteomes" id="UP000784880">
    <property type="component" value="Unassembled WGS sequence"/>
</dbReference>
<dbReference type="EMBL" id="JAHQCS010000057">
    <property type="protein sequence ID" value="MBU9711052.1"/>
    <property type="molecule type" value="Genomic_DNA"/>
</dbReference>
<sequence>MDYKFSKIATELVDEYMATIKDVKDEKTYQLYETMIKLNAEMTAKALEKYDAIQKEQQ</sequence>
<protein>
    <submittedName>
        <fullName evidence="1">Uncharacterized protein</fullName>
    </submittedName>
</protein>
<name>A0ABS6JDX2_9BACI</name>